<organism evidence="7 8">
    <name type="scientific">Denitratimonas tolerans</name>
    <dbReference type="NCBI Taxonomy" id="1338420"/>
    <lineage>
        <taxon>Bacteria</taxon>
        <taxon>Pseudomonadati</taxon>
        <taxon>Pseudomonadota</taxon>
        <taxon>Gammaproteobacteria</taxon>
        <taxon>Lysobacterales</taxon>
        <taxon>Lysobacteraceae</taxon>
        <taxon>Denitratimonas</taxon>
    </lineage>
</organism>
<dbReference type="RefSeq" id="WP_337334786.1">
    <property type="nucleotide sequence ID" value="NZ_JBBDHC010000005.1"/>
</dbReference>
<evidence type="ECO:0000256" key="6">
    <source>
        <dbReference type="ARBA" id="ARBA00023186"/>
    </source>
</evidence>
<evidence type="ECO:0000256" key="3">
    <source>
        <dbReference type="ARBA" id="ARBA00008571"/>
    </source>
</evidence>
<evidence type="ECO:0000256" key="2">
    <source>
        <dbReference type="ARBA" id="ARBA00004496"/>
    </source>
</evidence>
<evidence type="ECO:0000313" key="7">
    <source>
        <dbReference type="EMBL" id="MEJ1249072.1"/>
    </source>
</evidence>
<protein>
    <recommendedName>
        <fullName evidence="4">FAD assembly factor SdhE</fullName>
    </recommendedName>
</protein>
<reference evidence="7 8" key="1">
    <citation type="journal article" date="2016" name="Antonie Van Leeuwenhoek">
        <title>Denitratimonas tolerans gen. nov., sp. nov., a denitrifying bacterium isolated from a bioreactor for tannery wastewater treatment.</title>
        <authorList>
            <person name="Han S.I."/>
            <person name="Kim J.O."/>
            <person name="Lee Y.R."/>
            <person name="Ekpeghere K.I."/>
            <person name="Koh S.C."/>
            <person name="Whang K.S."/>
        </authorList>
    </citation>
    <scope>NUCLEOTIDE SEQUENCE [LARGE SCALE GENOMIC DNA]</scope>
    <source>
        <strain evidence="7 8">KACC 17565</strain>
    </source>
</reference>
<evidence type="ECO:0000256" key="5">
    <source>
        <dbReference type="ARBA" id="ARBA00022490"/>
    </source>
</evidence>
<dbReference type="Pfam" id="PF03937">
    <property type="entry name" value="Sdh5"/>
    <property type="match status" value="1"/>
</dbReference>
<dbReference type="EMBL" id="JBBDHC010000005">
    <property type="protein sequence ID" value="MEJ1249072.1"/>
    <property type="molecule type" value="Genomic_DNA"/>
</dbReference>
<proteinExistence type="inferred from homology"/>
<evidence type="ECO:0000256" key="1">
    <source>
        <dbReference type="ARBA" id="ARBA00003135"/>
    </source>
</evidence>
<evidence type="ECO:0000256" key="4">
    <source>
        <dbReference type="ARBA" id="ARBA00019418"/>
    </source>
</evidence>
<dbReference type="GO" id="GO:0006105">
    <property type="term" value="P:succinate metabolic process"/>
    <property type="evidence" value="ECO:0007669"/>
    <property type="project" value="TreeGrafter"/>
</dbReference>
<dbReference type="InterPro" id="IPR036714">
    <property type="entry name" value="SDH_sf"/>
</dbReference>
<name>A0AAW9QXQ1_9GAMM</name>
<dbReference type="PANTHER" id="PTHR39585">
    <property type="entry name" value="FAD ASSEMBLY FACTOR SDHE"/>
    <property type="match status" value="1"/>
</dbReference>
<keyword evidence="5" id="KW-0963">Cytoplasm</keyword>
<accession>A0AAW9QXQ1</accession>
<comment type="subcellular location">
    <subcellularLocation>
        <location evidence="2">Cytoplasm</location>
    </subcellularLocation>
</comment>
<comment type="similarity">
    <text evidence="3">Belongs to the SdhE FAD assembly factor family.</text>
</comment>
<dbReference type="Gene3D" id="1.10.150.250">
    <property type="entry name" value="Flavinator of succinate dehydrogenase"/>
    <property type="match status" value="1"/>
</dbReference>
<dbReference type="SUPFAM" id="SSF109910">
    <property type="entry name" value="YgfY-like"/>
    <property type="match status" value="1"/>
</dbReference>
<evidence type="ECO:0000313" key="8">
    <source>
        <dbReference type="Proteomes" id="UP001364472"/>
    </source>
</evidence>
<dbReference type="Proteomes" id="UP001364472">
    <property type="component" value="Unassembled WGS sequence"/>
</dbReference>
<dbReference type="InterPro" id="IPR005631">
    <property type="entry name" value="SDH"/>
</dbReference>
<dbReference type="AlphaFoldDB" id="A0AAW9QXQ1"/>
<dbReference type="GO" id="GO:0005737">
    <property type="term" value="C:cytoplasm"/>
    <property type="evidence" value="ECO:0007669"/>
    <property type="project" value="UniProtKB-SubCell"/>
</dbReference>
<sequence>MSDESELFSRIRWRSRRGMMELDLLLRRYLDQRWSQADAAERASYVRLLECEDTRLWPWLLGRERPEDPELDALIQRMRALPVS</sequence>
<dbReference type="PANTHER" id="PTHR39585:SF1">
    <property type="entry name" value="FAD ASSEMBLY FACTOR SDHE"/>
    <property type="match status" value="1"/>
</dbReference>
<comment type="function">
    <text evidence="1">An FAD assembly protein, which accelerates covalent attachment of the cofactor into other proteins. Plays an essential role in the assembly of succinate dehydrogenase (SDH, respiratory complex II), an enzyme complex that is a component of both the tricarboxylic acid cycle and the electron transport chain, and which couples the oxidation of succinate to fumarate with the reduction of ubiquinone (coenzyme Q) to ubiquinol. Required for flavinylation (covalent attachment of FAD) of the flavoprotein subunit SdhA of SDH and other flavinylated proteins as well.</text>
</comment>
<keyword evidence="8" id="KW-1185">Reference proteome</keyword>
<keyword evidence="6" id="KW-0143">Chaperone</keyword>
<comment type="caution">
    <text evidence="7">The sequence shown here is derived from an EMBL/GenBank/DDBJ whole genome shotgun (WGS) entry which is preliminary data.</text>
</comment>
<dbReference type="InterPro" id="IPR050531">
    <property type="entry name" value="SdhE_FAD_assembly_factor"/>
</dbReference>
<gene>
    <name evidence="7" type="ORF">WB794_05225</name>
</gene>